<keyword evidence="1" id="KW-0472">Membrane</keyword>
<evidence type="ECO:0000313" key="2">
    <source>
        <dbReference type="EMBL" id="BAA29187.1"/>
    </source>
</evidence>
<dbReference type="Proteomes" id="UP000000752">
    <property type="component" value="Chromosome"/>
</dbReference>
<name>O57858_PYRHO</name>
<gene>
    <name evidence="2" type="ordered locus">PH0118</name>
</gene>
<keyword evidence="1" id="KW-0812">Transmembrane</keyword>
<dbReference type="EMBL" id="BA000001">
    <property type="protein sequence ID" value="BAA29187.1"/>
    <property type="molecule type" value="Genomic_DNA"/>
</dbReference>
<dbReference type="EnsemblBacteria" id="BAA29187">
    <property type="protein sequence ID" value="BAA29187"/>
    <property type="gene ID" value="BAA29187"/>
</dbReference>
<dbReference type="AlphaFoldDB" id="O57858"/>
<dbReference type="PIR" id="D71232">
    <property type="entry name" value="D71232"/>
</dbReference>
<sequence>MGFIPSHKFPGLFLRRICRAFRLLFHLHSAPLTFLCLLFLSFHLAISLCQLLGLCTLPYLDISQRGYLCCRTLPLDYHFYHSSGGQTTIFQLLSRLLRNPLALWEPLIHHRLYRV</sequence>
<accession>O57858</accession>
<evidence type="ECO:0000256" key="1">
    <source>
        <dbReference type="SAM" id="Phobius"/>
    </source>
</evidence>
<dbReference type="STRING" id="70601.gene:9377026"/>
<reference evidence="2 3" key="1">
    <citation type="journal article" date="1998" name="DNA Res.">
        <title>Complete sequence and gene organization of the genome of a hyper-thermophilic archaebacterium, Pyrococcus horikoshii OT3.</title>
        <authorList>
            <person name="Kawarabayasi Y."/>
            <person name="Sawada M."/>
            <person name="Horikawa H."/>
            <person name="Haikawa Y."/>
            <person name="Hino Y."/>
            <person name="Yamamoto S."/>
            <person name="Sekine M."/>
            <person name="Baba S."/>
            <person name="Kosugi H."/>
            <person name="Hosoyama A."/>
            <person name="Nagai Y."/>
            <person name="Sakai M."/>
            <person name="Ogura K."/>
            <person name="Otuka R."/>
            <person name="Nakazawa H."/>
            <person name="Takamiya M."/>
            <person name="Ohfuku Y."/>
            <person name="Funahashi T."/>
            <person name="Tanaka T."/>
            <person name="Kudoh Y."/>
            <person name="Yamazaki J."/>
            <person name="Kushida N."/>
            <person name="Oguchi A."/>
            <person name="Aoki K."/>
            <person name="Nakamura Y."/>
            <person name="Robb T.F."/>
            <person name="Horikoshi K."/>
            <person name="Masuchi Y."/>
            <person name="Shizuya H."/>
            <person name="Kikuchi H."/>
        </authorList>
    </citation>
    <scope>NUCLEOTIDE SEQUENCE [LARGE SCALE GENOMIC DNA]</scope>
    <source>
        <strain evidence="3">ATCC 700860 / DSM 12428 / JCM 9974 / NBRC 100139 / OT-3</strain>
    </source>
</reference>
<keyword evidence="1" id="KW-1133">Transmembrane helix</keyword>
<protein>
    <submittedName>
        <fullName evidence="2">Uncharacterized protein</fullName>
    </submittedName>
</protein>
<keyword evidence="3" id="KW-1185">Reference proteome</keyword>
<proteinExistence type="predicted"/>
<evidence type="ECO:0000313" key="3">
    <source>
        <dbReference type="Proteomes" id="UP000000752"/>
    </source>
</evidence>
<organism evidence="2 3">
    <name type="scientific">Pyrococcus horikoshii (strain ATCC 700860 / DSM 12428 / JCM 9974 / NBRC 100139 / OT-3)</name>
    <dbReference type="NCBI Taxonomy" id="70601"/>
    <lineage>
        <taxon>Archaea</taxon>
        <taxon>Methanobacteriati</taxon>
        <taxon>Methanobacteriota</taxon>
        <taxon>Thermococci</taxon>
        <taxon>Thermococcales</taxon>
        <taxon>Thermococcaceae</taxon>
        <taxon>Pyrococcus</taxon>
    </lineage>
</organism>
<feature type="transmembrane region" description="Helical" evidence="1">
    <location>
        <begin position="21"/>
        <end position="46"/>
    </location>
</feature>
<dbReference type="KEGG" id="pho:PH0118"/>